<dbReference type="CDD" id="cd00609">
    <property type="entry name" value="AAT_like"/>
    <property type="match status" value="1"/>
</dbReference>
<dbReference type="GO" id="GO:0030170">
    <property type="term" value="F:pyridoxal phosphate binding"/>
    <property type="evidence" value="ECO:0007669"/>
    <property type="project" value="InterPro"/>
</dbReference>
<dbReference type="PANTHER" id="PTHR43795">
    <property type="entry name" value="BIFUNCTIONAL ASPARTATE AMINOTRANSFERASE AND GLUTAMATE/ASPARTATE-PREPHENATE AMINOTRANSFERASE-RELATED"/>
    <property type="match status" value="1"/>
</dbReference>
<dbReference type="InterPro" id="IPR004839">
    <property type="entry name" value="Aminotransferase_I/II_large"/>
</dbReference>
<name>A0AAN6WHR1_9PEZI</name>
<comment type="cofactor">
    <cofactor evidence="1">
        <name>pyridoxal 5'-phosphate</name>
        <dbReference type="ChEBI" id="CHEBI:597326"/>
    </cofactor>
</comment>
<evidence type="ECO:0000256" key="2">
    <source>
        <dbReference type="ARBA" id="ARBA00007441"/>
    </source>
</evidence>
<dbReference type="InterPro" id="IPR015421">
    <property type="entry name" value="PyrdxlP-dep_Trfase_major"/>
</dbReference>
<dbReference type="InterPro" id="IPR050478">
    <property type="entry name" value="Ethylene_sulfur-biosynth"/>
</dbReference>
<dbReference type="Gene3D" id="3.90.1150.10">
    <property type="entry name" value="Aspartate Aminotransferase, domain 1"/>
    <property type="match status" value="1"/>
</dbReference>
<dbReference type="Proteomes" id="UP001302126">
    <property type="component" value="Unassembled WGS sequence"/>
</dbReference>
<dbReference type="GO" id="GO:0008483">
    <property type="term" value="F:transaminase activity"/>
    <property type="evidence" value="ECO:0007669"/>
    <property type="project" value="UniProtKB-KW"/>
</dbReference>
<keyword evidence="5" id="KW-0663">Pyridoxal phosphate</keyword>
<comment type="similarity">
    <text evidence="2">Belongs to the class-I pyridoxal-phosphate-dependent aminotransferase family.</text>
</comment>
<dbReference type="PANTHER" id="PTHR43795:SF32">
    <property type="entry name" value="AMINOTRANSFERASE GLII-RELATED"/>
    <property type="match status" value="1"/>
</dbReference>
<evidence type="ECO:0000256" key="4">
    <source>
        <dbReference type="ARBA" id="ARBA00022679"/>
    </source>
</evidence>
<evidence type="ECO:0000313" key="8">
    <source>
        <dbReference type="Proteomes" id="UP001302126"/>
    </source>
</evidence>
<evidence type="ECO:0000256" key="5">
    <source>
        <dbReference type="ARBA" id="ARBA00022898"/>
    </source>
</evidence>
<evidence type="ECO:0000256" key="1">
    <source>
        <dbReference type="ARBA" id="ARBA00001933"/>
    </source>
</evidence>
<feature type="domain" description="Aminotransferase class I/classII large" evidence="6">
    <location>
        <begin position="51"/>
        <end position="433"/>
    </location>
</feature>
<dbReference type="InterPro" id="IPR015422">
    <property type="entry name" value="PyrdxlP-dep_Trfase_small"/>
</dbReference>
<dbReference type="AlphaFoldDB" id="A0AAN6WHR1"/>
<gene>
    <name evidence="7" type="ORF">QBC35DRAFT_510201</name>
</gene>
<dbReference type="PRINTS" id="PR00753">
    <property type="entry name" value="ACCSYNTHASE"/>
</dbReference>
<reference evidence="7" key="1">
    <citation type="journal article" date="2023" name="Mol. Phylogenet. Evol.">
        <title>Genome-scale phylogeny and comparative genomics of the fungal order Sordariales.</title>
        <authorList>
            <person name="Hensen N."/>
            <person name="Bonometti L."/>
            <person name="Westerberg I."/>
            <person name="Brannstrom I.O."/>
            <person name="Guillou S."/>
            <person name="Cros-Aarteil S."/>
            <person name="Calhoun S."/>
            <person name="Haridas S."/>
            <person name="Kuo A."/>
            <person name="Mondo S."/>
            <person name="Pangilinan J."/>
            <person name="Riley R."/>
            <person name="LaButti K."/>
            <person name="Andreopoulos B."/>
            <person name="Lipzen A."/>
            <person name="Chen C."/>
            <person name="Yan M."/>
            <person name="Daum C."/>
            <person name="Ng V."/>
            <person name="Clum A."/>
            <person name="Steindorff A."/>
            <person name="Ohm R.A."/>
            <person name="Martin F."/>
            <person name="Silar P."/>
            <person name="Natvig D.O."/>
            <person name="Lalanne C."/>
            <person name="Gautier V."/>
            <person name="Ament-Velasquez S.L."/>
            <person name="Kruys A."/>
            <person name="Hutchinson M.I."/>
            <person name="Powell A.J."/>
            <person name="Barry K."/>
            <person name="Miller A.N."/>
            <person name="Grigoriev I.V."/>
            <person name="Debuchy R."/>
            <person name="Gladieux P."/>
            <person name="Hiltunen Thoren M."/>
            <person name="Johannesson H."/>
        </authorList>
    </citation>
    <scope>NUCLEOTIDE SEQUENCE</scope>
    <source>
        <strain evidence="7">PSN309</strain>
    </source>
</reference>
<evidence type="ECO:0000256" key="3">
    <source>
        <dbReference type="ARBA" id="ARBA00022576"/>
    </source>
</evidence>
<keyword evidence="3" id="KW-0032">Aminotransferase</keyword>
<dbReference type="Gene3D" id="3.40.640.10">
    <property type="entry name" value="Type I PLP-dependent aspartate aminotransferase-like (Major domain)"/>
    <property type="match status" value="1"/>
</dbReference>
<dbReference type="SUPFAM" id="SSF53383">
    <property type="entry name" value="PLP-dependent transferases"/>
    <property type="match status" value="1"/>
</dbReference>
<accession>A0AAN6WHR1</accession>
<reference evidence="7" key="2">
    <citation type="submission" date="2023-05" db="EMBL/GenBank/DDBJ databases">
        <authorList>
            <consortium name="Lawrence Berkeley National Laboratory"/>
            <person name="Steindorff A."/>
            <person name="Hensen N."/>
            <person name="Bonometti L."/>
            <person name="Westerberg I."/>
            <person name="Brannstrom I.O."/>
            <person name="Guillou S."/>
            <person name="Cros-Aarteil S."/>
            <person name="Calhoun S."/>
            <person name="Haridas S."/>
            <person name="Kuo A."/>
            <person name="Mondo S."/>
            <person name="Pangilinan J."/>
            <person name="Riley R."/>
            <person name="Labutti K."/>
            <person name="Andreopoulos B."/>
            <person name="Lipzen A."/>
            <person name="Chen C."/>
            <person name="Yanf M."/>
            <person name="Daum C."/>
            <person name="Ng V."/>
            <person name="Clum A."/>
            <person name="Ohm R."/>
            <person name="Martin F."/>
            <person name="Silar P."/>
            <person name="Natvig D."/>
            <person name="Lalanne C."/>
            <person name="Gautier V."/>
            <person name="Ament-Velasquez S.L."/>
            <person name="Kruys A."/>
            <person name="Hutchinson M.I."/>
            <person name="Powell A.J."/>
            <person name="Barry K."/>
            <person name="Miller A.N."/>
            <person name="Grigoriev I.V."/>
            <person name="Debuchy R."/>
            <person name="Gladieux P."/>
            <person name="Thoren M.H."/>
            <person name="Johannesson H."/>
        </authorList>
    </citation>
    <scope>NUCLEOTIDE SEQUENCE</scope>
    <source>
        <strain evidence="7">PSN309</strain>
    </source>
</reference>
<dbReference type="InterPro" id="IPR015424">
    <property type="entry name" value="PyrdxlP-dep_Trfase"/>
</dbReference>
<protein>
    <submittedName>
        <fullName evidence="7">Pyridoxal phosphate-dependent transferase</fullName>
    </submittedName>
</protein>
<proteinExistence type="inferred from homology"/>
<keyword evidence="4 7" id="KW-0808">Transferase</keyword>
<sequence length="444" mass="48257">MAAVNTSQVLSTRVRPTVEQVLPGVTAALAARDKTNGINGANGKNSQTAGIIDLATAENYLIREELIAISKEIIRIELTNEALSYPKGFGGDPELLRALASFFNSYFSPHVKAQAEHVVAGPGATGVLVPLLCSLCDQGDAVIIPGAYWNGFDIHFKLLPGVEIINIDNDGNDRGLGPDDYDLLRCLRESLAAASLAKKKVKMVVITNPGNPVGRCYSQHDLEDAARFCQENDLHLISDEVYALSKLRPCLDGGSSPFVSALSLDLEKIKVDPARVHVVWGTSKDFGSSGFRLGCVVSRVNIALKASIGLMTTTQISSLTALVTTGLLNHPDLSGLIEMNRKRLQKAYKTTSFWLRRHQIDICEEGTAGIYVLARLCPNARTWTQESELCARLKAAGVLVAPGRQFHFRESHKGWFRIIIAVEEGVLLEALRRMEIVLGLNTGD</sequence>
<dbReference type="Pfam" id="PF00155">
    <property type="entry name" value="Aminotran_1_2"/>
    <property type="match status" value="1"/>
</dbReference>
<dbReference type="GO" id="GO:0006520">
    <property type="term" value="P:amino acid metabolic process"/>
    <property type="evidence" value="ECO:0007669"/>
    <property type="project" value="TreeGrafter"/>
</dbReference>
<dbReference type="EMBL" id="MU864683">
    <property type="protein sequence ID" value="KAK4182314.1"/>
    <property type="molecule type" value="Genomic_DNA"/>
</dbReference>
<comment type="caution">
    <text evidence="7">The sequence shown here is derived from an EMBL/GenBank/DDBJ whole genome shotgun (WGS) entry which is preliminary data.</text>
</comment>
<keyword evidence="8" id="KW-1185">Reference proteome</keyword>
<evidence type="ECO:0000259" key="6">
    <source>
        <dbReference type="Pfam" id="PF00155"/>
    </source>
</evidence>
<evidence type="ECO:0000313" key="7">
    <source>
        <dbReference type="EMBL" id="KAK4182314.1"/>
    </source>
</evidence>
<organism evidence="7 8">
    <name type="scientific">Podospora australis</name>
    <dbReference type="NCBI Taxonomy" id="1536484"/>
    <lineage>
        <taxon>Eukaryota</taxon>
        <taxon>Fungi</taxon>
        <taxon>Dikarya</taxon>
        <taxon>Ascomycota</taxon>
        <taxon>Pezizomycotina</taxon>
        <taxon>Sordariomycetes</taxon>
        <taxon>Sordariomycetidae</taxon>
        <taxon>Sordariales</taxon>
        <taxon>Podosporaceae</taxon>
        <taxon>Podospora</taxon>
    </lineage>
</organism>